<reference evidence="1 2" key="1">
    <citation type="submission" date="2017-01" db="EMBL/GenBank/DDBJ databases">
        <authorList>
            <person name="Varghese N."/>
            <person name="Submissions S."/>
        </authorList>
    </citation>
    <scope>NUCLEOTIDE SEQUENCE [LARGE SCALE GENOMIC DNA]</scope>
    <source>
        <strain evidence="1 2">ATCC 35905</strain>
    </source>
</reference>
<gene>
    <name evidence="1" type="ORF">SAMN05421828_10538</name>
</gene>
<dbReference type="EMBL" id="FTNE01000005">
    <property type="protein sequence ID" value="SIQ46862.1"/>
    <property type="molecule type" value="Genomic_DNA"/>
</dbReference>
<dbReference type="Proteomes" id="UP000186308">
    <property type="component" value="Unassembled WGS sequence"/>
</dbReference>
<keyword evidence="2" id="KW-1185">Reference proteome</keyword>
<evidence type="ECO:0000313" key="1">
    <source>
        <dbReference type="EMBL" id="SIQ46862.1"/>
    </source>
</evidence>
<organism evidence="1 2">
    <name type="scientific">Acidiphilium rubrum</name>
    <dbReference type="NCBI Taxonomy" id="526"/>
    <lineage>
        <taxon>Bacteria</taxon>
        <taxon>Pseudomonadati</taxon>
        <taxon>Pseudomonadota</taxon>
        <taxon>Alphaproteobacteria</taxon>
        <taxon>Acetobacterales</taxon>
        <taxon>Acidocellaceae</taxon>
        <taxon>Acidiphilium</taxon>
    </lineage>
</organism>
<comment type="caution">
    <text evidence="1">The sequence shown here is derived from an EMBL/GenBank/DDBJ whole genome shotgun (WGS) entry which is preliminary data.</text>
</comment>
<proteinExistence type="predicted"/>
<sequence length="86" mass="9467">MRSIAGRSICIGRTRLRCLLERVEHVERTAGCTALMLLHLGQHAVDLRPGLAHAEVKPHMAQVQARRPLAHIGATTGWAESQARRA</sequence>
<protein>
    <submittedName>
        <fullName evidence="1">Uncharacterized protein</fullName>
    </submittedName>
</protein>
<dbReference type="AlphaFoldDB" id="A0A8G2FCP6"/>
<evidence type="ECO:0000313" key="2">
    <source>
        <dbReference type="Proteomes" id="UP000186308"/>
    </source>
</evidence>
<name>A0A8G2FCP6_ACIRU</name>
<accession>A0A8G2FCP6</accession>